<evidence type="ECO:0000313" key="8">
    <source>
        <dbReference type="EMBL" id="RJF95290.1"/>
    </source>
</evidence>
<dbReference type="InterPro" id="IPR027417">
    <property type="entry name" value="P-loop_NTPase"/>
</dbReference>
<dbReference type="Pfam" id="PF22527">
    <property type="entry name" value="DEXQc_Suv3"/>
    <property type="match status" value="1"/>
</dbReference>
<dbReference type="AlphaFoldDB" id="A0A3A3G528"/>
<evidence type="ECO:0000259" key="6">
    <source>
        <dbReference type="PROSITE" id="PS51192"/>
    </source>
</evidence>
<feature type="domain" description="Helicase ATP-binding" evidence="6">
    <location>
        <begin position="189"/>
        <end position="337"/>
    </location>
</feature>
<dbReference type="GO" id="GO:0016787">
    <property type="term" value="F:hydrolase activity"/>
    <property type="evidence" value="ECO:0007669"/>
    <property type="project" value="UniProtKB-KW"/>
</dbReference>
<proteinExistence type="predicted"/>
<dbReference type="Pfam" id="PF18147">
    <property type="entry name" value="Suv3_C_1"/>
    <property type="match status" value="1"/>
</dbReference>
<organism evidence="8 9">
    <name type="scientific">Noviherbaspirillum saxi</name>
    <dbReference type="NCBI Taxonomy" id="2320863"/>
    <lineage>
        <taxon>Bacteria</taxon>
        <taxon>Pseudomonadati</taxon>
        <taxon>Pseudomonadota</taxon>
        <taxon>Betaproteobacteria</taxon>
        <taxon>Burkholderiales</taxon>
        <taxon>Oxalobacteraceae</taxon>
        <taxon>Noviherbaspirillum</taxon>
    </lineage>
</organism>
<dbReference type="RefSeq" id="WP_119770440.1">
    <property type="nucleotide sequence ID" value="NZ_QYUO01000002.1"/>
</dbReference>
<dbReference type="Gene3D" id="1.20.272.40">
    <property type="match status" value="1"/>
</dbReference>
<dbReference type="PROSITE" id="PS51192">
    <property type="entry name" value="HELICASE_ATP_BIND_1"/>
    <property type="match status" value="1"/>
</dbReference>
<feature type="region of interest" description="Disordered" evidence="5">
    <location>
        <begin position="1"/>
        <end position="25"/>
    </location>
</feature>
<keyword evidence="2" id="KW-0378">Hydrolase</keyword>
<dbReference type="Pfam" id="PF00271">
    <property type="entry name" value="Helicase_C"/>
    <property type="match status" value="1"/>
</dbReference>
<gene>
    <name evidence="8" type="ORF">D3871_17805</name>
</gene>
<keyword evidence="9" id="KW-1185">Reference proteome</keyword>
<dbReference type="InterPro" id="IPR055206">
    <property type="entry name" value="DEXQc_SUV3"/>
</dbReference>
<dbReference type="SMART" id="SM00490">
    <property type="entry name" value="HELICc"/>
    <property type="match status" value="1"/>
</dbReference>
<dbReference type="Gene3D" id="1.20.58.1080">
    <property type="match status" value="1"/>
</dbReference>
<dbReference type="Pfam" id="PF12513">
    <property type="entry name" value="SUV3_C"/>
    <property type="match status" value="1"/>
</dbReference>
<dbReference type="PROSITE" id="PS51194">
    <property type="entry name" value="HELICASE_CTER"/>
    <property type="match status" value="1"/>
</dbReference>
<dbReference type="PANTHER" id="PTHR12131">
    <property type="entry name" value="ATP-DEPENDENT RNA AND DNA HELICASE"/>
    <property type="match status" value="1"/>
</dbReference>
<keyword evidence="1" id="KW-0547">Nucleotide-binding</keyword>
<comment type="caution">
    <text evidence="8">The sequence shown here is derived from an EMBL/GenBank/DDBJ whole genome shotgun (WGS) entry which is preliminary data.</text>
</comment>
<evidence type="ECO:0000256" key="4">
    <source>
        <dbReference type="ARBA" id="ARBA00022840"/>
    </source>
</evidence>
<dbReference type="Proteomes" id="UP000265955">
    <property type="component" value="Unassembled WGS sequence"/>
</dbReference>
<dbReference type="SUPFAM" id="SSF52540">
    <property type="entry name" value="P-loop containing nucleoside triphosphate hydrolases"/>
    <property type="match status" value="1"/>
</dbReference>
<keyword evidence="4" id="KW-0067">ATP-binding</keyword>
<evidence type="ECO:0000259" key="7">
    <source>
        <dbReference type="PROSITE" id="PS51194"/>
    </source>
</evidence>
<protein>
    <submittedName>
        <fullName evidence="8">RNA helicase</fullName>
    </submittedName>
</protein>
<evidence type="ECO:0000256" key="2">
    <source>
        <dbReference type="ARBA" id="ARBA00022801"/>
    </source>
</evidence>
<feature type="domain" description="Helicase C-terminal" evidence="7">
    <location>
        <begin position="352"/>
        <end position="501"/>
    </location>
</feature>
<dbReference type="InterPro" id="IPR001650">
    <property type="entry name" value="Helicase_C-like"/>
</dbReference>
<dbReference type="InterPro" id="IPR022192">
    <property type="entry name" value="SUV3_C"/>
</dbReference>
<dbReference type="Gene3D" id="3.40.50.300">
    <property type="entry name" value="P-loop containing nucleotide triphosphate hydrolases"/>
    <property type="match status" value="2"/>
</dbReference>
<reference evidence="9" key="1">
    <citation type="submission" date="2018-09" db="EMBL/GenBank/DDBJ databases">
        <authorList>
            <person name="Zhu H."/>
        </authorList>
    </citation>
    <scope>NUCLEOTIDE SEQUENCE [LARGE SCALE GENOMIC DNA]</scope>
    <source>
        <strain evidence="9">K1R23-30</strain>
    </source>
</reference>
<dbReference type="EMBL" id="QYUO01000002">
    <property type="protein sequence ID" value="RJF95290.1"/>
    <property type="molecule type" value="Genomic_DNA"/>
</dbReference>
<evidence type="ECO:0000256" key="5">
    <source>
        <dbReference type="SAM" id="MobiDB-lite"/>
    </source>
</evidence>
<dbReference type="OrthoDB" id="9807155at2"/>
<evidence type="ECO:0000313" key="9">
    <source>
        <dbReference type="Proteomes" id="UP000265955"/>
    </source>
</evidence>
<keyword evidence="3 8" id="KW-0347">Helicase</keyword>
<dbReference type="GO" id="GO:0005524">
    <property type="term" value="F:ATP binding"/>
    <property type="evidence" value="ECO:0007669"/>
    <property type="project" value="UniProtKB-KW"/>
</dbReference>
<dbReference type="GO" id="GO:0004386">
    <property type="term" value="F:helicase activity"/>
    <property type="evidence" value="ECO:0007669"/>
    <property type="project" value="UniProtKB-KW"/>
</dbReference>
<dbReference type="InterPro" id="IPR014001">
    <property type="entry name" value="Helicase_ATP-bd"/>
</dbReference>
<sequence>MPNEIDSEDPLAKGSDPLPDAGSVSDAASIHPLAAEQYLQEAGVELAKLEGRVMVRYAGTVDVDGLRVPYDLVPADGILAKASKWRNMGPDKRLLLVNERVHSAAIQKLHAQVGQFVLRLNSEARHYGIDAMQFLHALSAKDSAVPFDQVFARIGHRLEHALERQQEARHAERTRESINLAEYPESFELARRLPRRLIAVLGPTNSGKTHEAMEALANAKTGVYLAPLRLLALENYERLAAVERDGEPLKVSLVTGEERRLVEGATHVSSTVEMLDTNTRVDVAVIDEIQMLGDRDRGAAWTAAVCGAPATVVYLVGAPEARKAVEALARRLDCPLEIRLLKRKAPLTMEASAVRKLRNLRRGDAVIAFSRRDVLMWRDMITEIGLSVSTVYGNLSPEVRRAQAARFRDGSADIVVATDAIAMGLNLPIQRVVLTTAIKYNGIEEEELSAALTKQIAGRAGRFGVHEEGFVAGYDEHTHFVVRSLLQEKVPPVPPLGFSVAPTLEHLNRIAAVTGEQSLSKLLQRFEHNIDVPDGFFTPRITEDQSERALWLDTLPLSLADKFTLSLVPISSRIAHLHEAWQRWARALARGQASSLPALEQSDHRRNLQEVEDDCKLFSAYAWLSFRCPEYFPQGEEAQQRARAASELIDRMLQSQNAGLRRRSGKRVA</sequence>
<dbReference type="InterPro" id="IPR050699">
    <property type="entry name" value="RNA-DNA_Helicase"/>
</dbReference>
<dbReference type="PANTHER" id="PTHR12131:SF1">
    <property type="entry name" value="ATP-DEPENDENT RNA HELICASE SUPV3L1, MITOCHONDRIAL-RELATED"/>
    <property type="match status" value="1"/>
</dbReference>
<name>A0A3A3G528_9BURK</name>
<accession>A0A3A3G528</accession>
<dbReference type="InterPro" id="IPR041082">
    <property type="entry name" value="Suv3_C_1"/>
</dbReference>
<evidence type="ECO:0000256" key="3">
    <source>
        <dbReference type="ARBA" id="ARBA00022806"/>
    </source>
</evidence>
<evidence type="ECO:0000256" key="1">
    <source>
        <dbReference type="ARBA" id="ARBA00022741"/>
    </source>
</evidence>